<dbReference type="EMBL" id="HG672036">
    <property type="protein sequence ID" value="CDI82096.1"/>
    <property type="molecule type" value="Genomic_DNA"/>
</dbReference>
<organism evidence="2 3">
    <name type="scientific">Eimeria acervulina</name>
    <name type="common">Coccidian parasite</name>
    <dbReference type="NCBI Taxonomy" id="5801"/>
    <lineage>
        <taxon>Eukaryota</taxon>
        <taxon>Sar</taxon>
        <taxon>Alveolata</taxon>
        <taxon>Apicomplexa</taxon>
        <taxon>Conoidasida</taxon>
        <taxon>Coccidia</taxon>
        <taxon>Eucoccidiorida</taxon>
        <taxon>Eimeriorina</taxon>
        <taxon>Eimeriidae</taxon>
        <taxon>Eimeria</taxon>
    </lineage>
</organism>
<dbReference type="RefSeq" id="XP_013248384.1">
    <property type="nucleotide sequence ID" value="XM_013392930.1"/>
</dbReference>
<evidence type="ECO:0000256" key="1">
    <source>
        <dbReference type="SAM" id="MobiDB-lite"/>
    </source>
</evidence>
<dbReference type="GeneID" id="25274544"/>
<keyword evidence="3" id="KW-1185">Reference proteome</keyword>
<gene>
    <name evidence="2" type="ORF">EAH_00064740</name>
</gene>
<dbReference type="Proteomes" id="UP000018050">
    <property type="component" value="Unassembled WGS sequence"/>
</dbReference>
<protein>
    <submittedName>
        <fullName evidence="2">Uncharacterized protein</fullName>
    </submittedName>
</protein>
<dbReference type="VEuPathDB" id="ToxoDB:EAH_00064740"/>
<dbReference type="OrthoDB" id="343184at2759"/>
<dbReference type="AlphaFoldDB" id="U6GPG1"/>
<proteinExistence type="predicted"/>
<evidence type="ECO:0000313" key="2">
    <source>
        <dbReference type="EMBL" id="CDI82096.1"/>
    </source>
</evidence>
<feature type="non-terminal residue" evidence="2">
    <location>
        <position position="1"/>
    </location>
</feature>
<accession>U6GPG1</accession>
<evidence type="ECO:0000313" key="3">
    <source>
        <dbReference type="Proteomes" id="UP000018050"/>
    </source>
</evidence>
<feature type="region of interest" description="Disordered" evidence="1">
    <location>
        <begin position="142"/>
        <end position="162"/>
    </location>
</feature>
<sequence length="469" mass="48327">PVEYPGPPLYYPGSRGSWIEGSVCPPCCTLSPPRPPPRLVPKKPSKKTLTLFDSDENRYELYSVGPHWFPLRRRRQGLNALSNNTGKDGRTSRSCCLAGPGPAGFPGGPQDQRAVDVSIQTAAQLRPAAAGERPEGFATSWLGDSMGPSGPPGGPPKVGAPLAAPVVAPAGQQAGTSPPGVAAASPAAAAAAEPRVKIRYVADDGTVSSMQKNTIEVYIDDVLVHEQTLPPERDLSGAEFKAVLSTPTGAPVVLNFARNGEDGKPTVYITEGRDLNPSFAAAGGPLMYGGAPLYTESSFAPVPLRGASLNELSIPAASAATFDAAAAVAASAAASAAPAEEAPAQQQSSSCCFTSTCFSRQAQQPLETGAGAEGDREAAPVDVVLSAAYPLAADKKIAAGSLSPKVEPPADACIIGQYFKGCCGPQRTARNTQTPPQWQQVQLQQAIPVVPSQVYTAPRAGVQTCALPI</sequence>
<reference evidence="2" key="1">
    <citation type="submission" date="2013-10" db="EMBL/GenBank/DDBJ databases">
        <title>Genomic analysis of the causative agents of coccidiosis in chickens.</title>
        <authorList>
            <person name="Reid A.J."/>
            <person name="Blake D."/>
            <person name="Billington K."/>
            <person name="Browne H."/>
            <person name="Dunn M."/>
            <person name="Hung S."/>
            <person name="Kawahara F."/>
            <person name="Miranda-Saavedra D."/>
            <person name="Mourier T."/>
            <person name="Nagra H."/>
            <person name="Otto T.D."/>
            <person name="Rawlings N."/>
            <person name="Sanchez A."/>
            <person name="Sanders M."/>
            <person name="Subramaniam C."/>
            <person name="Tay Y."/>
            <person name="Dear P."/>
            <person name="Doerig C."/>
            <person name="Gruber A."/>
            <person name="Parkinson J."/>
            <person name="Shirley M."/>
            <person name="Wan K.L."/>
            <person name="Berriman M."/>
            <person name="Tomley F."/>
            <person name="Pain A."/>
        </authorList>
    </citation>
    <scope>NUCLEOTIDE SEQUENCE</scope>
    <source>
        <strain evidence="2">Houghton</strain>
    </source>
</reference>
<reference evidence="2" key="2">
    <citation type="submission" date="2013-10" db="EMBL/GenBank/DDBJ databases">
        <authorList>
            <person name="Aslett M."/>
        </authorList>
    </citation>
    <scope>NUCLEOTIDE SEQUENCE</scope>
    <source>
        <strain evidence="2">Houghton</strain>
    </source>
</reference>
<name>U6GPG1_EIMAC</name>